<accession>A0A8J3NC99</accession>
<gene>
    <name evidence="1" type="ORF">Aru02nite_25490</name>
</gene>
<comment type="caution">
    <text evidence="1">The sequence shown here is derived from an EMBL/GenBank/DDBJ whole genome shotgun (WGS) entry which is preliminary data.</text>
</comment>
<name>A0A8J3NC99_9ACTN</name>
<proteinExistence type="predicted"/>
<evidence type="ECO:0000313" key="1">
    <source>
        <dbReference type="EMBL" id="GID11660.1"/>
    </source>
</evidence>
<organism evidence="1 2">
    <name type="scientific">Actinocatenispora rupis</name>
    <dbReference type="NCBI Taxonomy" id="519421"/>
    <lineage>
        <taxon>Bacteria</taxon>
        <taxon>Bacillati</taxon>
        <taxon>Actinomycetota</taxon>
        <taxon>Actinomycetes</taxon>
        <taxon>Micromonosporales</taxon>
        <taxon>Micromonosporaceae</taxon>
        <taxon>Actinocatenispora</taxon>
    </lineage>
</organism>
<dbReference type="AlphaFoldDB" id="A0A8J3NC99"/>
<reference evidence="1" key="1">
    <citation type="submission" date="2021-01" db="EMBL/GenBank/DDBJ databases">
        <title>Whole genome shotgun sequence of Actinocatenispora rupis NBRC 107355.</title>
        <authorList>
            <person name="Komaki H."/>
            <person name="Tamura T."/>
        </authorList>
    </citation>
    <scope>NUCLEOTIDE SEQUENCE</scope>
    <source>
        <strain evidence="1">NBRC 107355</strain>
    </source>
</reference>
<dbReference type="EMBL" id="BOMB01000013">
    <property type="protein sequence ID" value="GID11660.1"/>
    <property type="molecule type" value="Genomic_DNA"/>
</dbReference>
<keyword evidence="2" id="KW-1185">Reference proteome</keyword>
<evidence type="ECO:0000313" key="2">
    <source>
        <dbReference type="Proteomes" id="UP000612808"/>
    </source>
</evidence>
<dbReference type="Proteomes" id="UP000612808">
    <property type="component" value="Unassembled WGS sequence"/>
</dbReference>
<protein>
    <submittedName>
        <fullName evidence="1">Uncharacterized protein</fullName>
    </submittedName>
</protein>
<sequence length="285" mass="30173">MAYVHESAPDVWCLPWAYPGPPARKRVVPGSLDAVERALWFGTPKRALSLLGEHPDTPRTGWLRTVALLATGRYEEAGAVAFPGSAGRWPALLAAASASVARQCGRYAEAAERDAYALAAAGADAEARADALVGLTADAVGAADPHTAAVRLAELDAMVDGAGWRAGVRRGWVACELALLTDRPARAAEASRDAVRRAEAAQAPRHLAKSLLFYGVSMRELARRQAVAPLFRSAAVILGRAERLAAAVEAFPLLEVACRQRQETLEEVTVTGEAVAQNTYTKVAS</sequence>